<dbReference type="AlphaFoldDB" id="A0A7M7PD06"/>
<dbReference type="KEGG" id="spu:105441498"/>
<evidence type="ECO:0000256" key="6">
    <source>
        <dbReference type="SAM" id="MobiDB-lite"/>
    </source>
</evidence>
<feature type="transmembrane region" description="Helical" evidence="7">
    <location>
        <begin position="78"/>
        <end position="99"/>
    </location>
</feature>
<dbReference type="EnsemblMetazoa" id="XM_030992672">
    <property type="protein sequence ID" value="XP_030848532"/>
    <property type="gene ID" value="LOC105441498"/>
</dbReference>
<dbReference type="PANTHER" id="PTHR14948">
    <property type="entry name" value="NG5"/>
    <property type="match status" value="1"/>
</dbReference>
<evidence type="ECO:0000256" key="2">
    <source>
        <dbReference type="ARBA" id="ARBA00006843"/>
    </source>
</evidence>
<keyword evidence="5 7" id="KW-0472">Membrane</keyword>
<reference evidence="9" key="1">
    <citation type="submission" date="2015-02" db="EMBL/GenBank/DDBJ databases">
        <title>Genome sequencing for Strongylocentrotus purpuratus.</title>
        <authorList>
            <person name="Murali S."/>
            <person name="Liu Y."/>
            <person name="Vee V."/>
            <person name="English A."/>
            <person name="Wang M."/>
            <person name="Skinner E."/>
            <person name="Han Y."/>
            <person name="Muzny D.M."/>
            <person name="Worley K.C."/>
            <person name="Gibbs R.A."/>
        </authorList>
    </citation>
    <scope>NUCLEOTIDE SEQUENCE</scope>
</reference>
<feature type="transmembrane region" description="Helical" evidence="7">
    <location>
        <begin position="128"/>
        <end position="151"/>
    </location>
</feature>
<feature type="region of interest" description="Disordered" evidence="6">
    <location>
        <begin position="1"/>
        <end position="28"/>
    </location>
</feature>
<evidence type="ECO:0000313" key="9">
    <source>
        <dbReference type="Proteomes" id="UP000007110"/>
    </source>
</evidence>
<keyword evidence="9" id="KW-1185">Reference proteome</keyword>
<dbReference type="Proteomes" id="UP000007110">
    <property type="component" value="Unassembled WGS sequence"/>
</dbReference>
<accession>A0A7M7PD06</accession>
<dbReference type="Pfam" id="PF04505">
    <property type="entry name" value="CD225"/>
    <property type="match status" value="1"/>
</dbReference>
<name>A0A7M7PD06_STRPU</name>
<organism evidence="8 9">
    <name type="scientific">Strongylocentrotus purpuratus</name>
    <name type="common">Purple sea urchin</name>
    <dbReference type="NCBI Taxonomy" id="7668"/>
    <lineage>
        <taxon>Eukaryota</taxon>
        <taxon>Metazoa</taxon>
        <taxon>Echinodermata</taxon>
        <taxon>Eleutherozoa</taxon>
        <taxon>Echinozoa</taxon>
        <taxon>Echinoidea</taxon>
        <taxon>Euechinoidea</taxon>
        <taxon>Echinacea</taxon>
        <taxon>Camarodonta</taxon>
        <taxon>Echinidea</taxon>
        <taxon>Strongylocentrotidae</taxon>
        <taxon>Strongylocentrotus</taxon>
    </lineage>
</organism>
<comment type="similarity">
    <text evidence="2">Belongs to the CD225/Dispanin family.</text>
</comment>
<evidence type="ECO:0000256" key="4">
    <source>
        <dbReference type="ARBA" id="ARBA00022989"/>
    </source>
</evidence>
<dbReference type="InParanoid" id="A0A7M7PD06"/>
<proteinExistence type="inferred from homology"/>
<dbReference type="GO" id="GO:0016020">
    <property type="term" value="C:membrane"/>
    <property type="evidence" value="ECO:0000318"/>
    <property type="project" value="GO_Central"/>
</dbReference>
<dbReference type="RefSeq" id="XP_030848532.1">
    <property type="nucleotide sequence ID" value="XM_030992672.1"/>
</dbReference>
<evidence type="ECO:0000256" key="1">
    <source>
        <dbReference type="ARBA" id="ARBA00004370"/>
    </source>
</evidence>
<dbReference type="GeneID" id="105441498"/>
<comment type="subcellular location">
    <subcellularLocation>
        <location evidence="1">Membrane</location>
    </subcellularLocation>
</comment>
<dbReference type="OMA" id="RWSWAGC"/>
<evidence type="ECO:0000256" key="5">
    <source>
        <dbReference type="ARBA" id="ARBA00023136"/>
    </source>
</evidence>
<dbReference type="InterPro" id="IPR007593">
    <property type="entry name" value="CD225/Dispanin_fam"/>
</dbReference>
<reference evidence="8" key="2">
    <citation type="submission" date="2021-01" db="UniProtKB">
        <authorList>
            <consortium name="EnsemblMetazoa"/>
        </authorList>
    </citation>
    <scope>IDENTIFICATION</scope>
</reference>
<dbReference type="OrthoDB" id="10060346at2759"/>
<dbReference type="PANTHER" id="PTHR14948:SF44">
    <property type="entry name" value="PROLINE-RICH TRANSMEMBRANE PROTEIN 1-LIKE"/>
    <property type="match status" value="1"/>
</dbReference>
<evidence type="ECO:0000256" key="7">
    <source>
        <dbReference type="SAM" id="Phobius"/>
    </source>
</evidence>
<sequence length="164" mass="17417">MPTEYERFTNGNVEGGPQAVPPSHEKTGEVPINAPLGYPLQQPAQYGPQQPGVYVYQQQAPGQQMMMHAAPGPIPKDYFGFALFVTICCCLPFGIVGLIKSSEVKNRAAMGDYNGATLSSADARRWSWAGCIVGGISWGIGIVVICVYIGLIVAACNAGNCGDY</sequence>
<keyword evidence="4 7" id="KW-1133">Transmembrane helix</keyword>
<dbReference type="InterPro" id="IPR051423">
    <property type="entry name" value="CD225/Dispanin"/>
</dbReference>
<evidence type="ECO:0000313" key="8">
    <source>
        <dbReference type="EnsemblMetazoa" id="XP_030848532"/>
    </source>
</evidence>
<dbReference type="FunCoup" id="A0A7M7PD06">
    <property type="interactions" value="616"/>
</dbReference>
<evidence type="ECO:0000256" key="3">
    <source>
        <dbReference type="ARBA" id="ARBA00022692"/>
    </source>
</evidence>
<protein>
    <submittedName>
        <fullName evidence="8">Uncharacterized protein</fullName>
    </submittedName>
</protein>
<keyword evidence="3 7" id="KW-0812">Transmembrane</keyword>